<evidence type="ECO:0000256" key="5">
    <source>
        <dbReference type="ARBA" id="ARBA00022490"/>
    </source>
</evidence>
<dbReference type="GO" id="GO:0005737">
    <property type="term" value="C:cytoplasm"/>
    <property type="evidence" value="ECO:0007669"/>
    <property type="project" value="UniProtKB-SubCell"/>
</dbReference>
<comment type="similarity">
    <text evidence="3">Belongs to the HPr family.</text>
</comment>
<dbReference type="PROSITE" id="PS51350">
    <property type="entry name" value="PTS_HPR_DOM"/>
    <property type="match status" value="1"/>
</dbReference>
<dbReference type="PROSITE" id="PS00369">
    <property type="entry name" value="PTS_HPR_HIS"/>
    <property type="match status" value="1"/>
</dbReference>
<feature type="domain" description="HPr" evidence="8">
    <location>
        <begin position="1"/>
        <end position="88"/>
    </location>
</feature>
<evidence type="ECO:0000259" key="8">
    <source>
        <dbReference type="PROSITE" id="PS51350"/>
    </source>
</evidence>
<dbReference type="Proteomes" id="UP000253314">
    <property type="component" value="Unassembled WGS sequence"/>
</dbReference>
<dbReference type="InterPro" id="IPR001020">
    <property type="entry name" value="PTS_HPr_His_P_site"/>
</dbReference>
<dbReference type="InterPro" id="IPR002114">
    <property type="entry name" value="PTS_HPr_Ser_P_site"/>
</dbReference>
<evidence type="ECO:0000256" key="6">
    <source>
        <dbReference type="ARBA" id="ARBA00022597"/>
    </source>
</evidence>
<keyword evidence="10" id="KW-1185">Reference proteome</keyword>
<dbReference type="PANTHER" id="PTHR33705">
    <property type="entry name" value="PHOSPHOCARRIER PROTEIN HPR"/>
    <property type="match status" value="1"/>
</dbReference>
<reference evidence="9 10" key="1">
    <citation type="submission" date="2018-07" db="EMBL/GenBank/DDBJ databases">
        <title>Lottiidibacillus patelloidae gen. nov., sp. nov., isolated from the intestinal tract of a marine limpet and the reclassification of B. taeanensis BH030017T, B. algicola KMM 3737T and B. hwajinpoensis SW-72T as genus Lottiidibacillus.</title>
        <authorList>
            <person name="Liu R."/>
            <person name="Huang Z."/>
        </authorList>
    </citation>
    <scope>NUCLEOTIDE SEQUENCE [LARGE SCALE GENOMIC DNA]</scope>
    <source>
        <strain evidence="9 10">BH030017</strain>
    </source>
</reference>
<dbReference type="PRINTS" id="PR00107">
    <property type="entry name" value="PHOSPHOCPHPR"/>
</dbReference>
<keyword evidence="6" id="KW-0813">Transport</keyword>
<dbReference type="NCBIfam" id="TIGR01003">
    <property type="entry name" value="PTS_HPr_family"/>
    <property type="match status" value="1"/>
</dbReference>
<comment type="function">
    <text evidence="1">General (non sugar-specific) component of the phosphoenolpyruvate-dependent sugar phosphotransferase system (sugar PTS). This major carbohydrate active-transport system catalyzes the phosphorylation of incoming sugar substrates concomitantly with their translocation across the cell membrane. The phosphoryl group from phosphoenolpyruvate (PEP) is transferred to the phosphoryl carrier protein HPr by enzyme I. Phospho-HPr then transfers it to the PTS EIIA domain.</text>
</comment>
<keyword evidence="7" id="KW-0598">Phosphotransferase system</keyword>
<dbReference type="InterPro" id="IPR035895">
    <property type="entry name" value="HPr-like_sf"/>
</dbReference>
<dbReference type="NCBIfam" id="NF010352">
    <property type="entry name" value="PRK13780.1"/>
    <property type="match status" value="1"/>
</dbReference>
<evidence type="ECO:0000256" key="4">
    <source>
        <dbReference type="ARBA" id="ARBA00020422"/>
    </source>
</evidence>
<dbReference type="Gene3D" id="3.30.1340.10">
    <property type="entry name" value="HPr-like"/>
    <property type="match status" value="1"/>
</dbReference>
<evidence type="ECO:0000313" key="10">
    <source>
        <dbReference type="Proteomes" id="UP000253314"/>
    </source>
</evidence>
<keyword evidence="6" id="KW-0762">Sugar transport</keyword>
<comment type="subcellular location">
    <subcellularLocation>
        <location evidence="2">Cytoplasm</location>
    </subcellularLocation>
</comment>
<comment type="caution">
    <text evidence="9">The sequence shown here is derived from an EMBL/GenBank/DDBJ whole genome shotgun (WGS) entry which is preliminary data.</text>
</comment>
<evidence type="ECO:0000313" key="9">
    <source>
        <dbReference type="EMBL" id="RBW67821.1"/>
    </source>
</evidence>
<dbReference type="Pfam" id="PF00381">
    <property type="entry name" value="PTS-HPr"/>
    <property type="match status" value="1"/>
</dbReference>
<gene>
    <name evidence="9" type="ORF">DS031_19945</name>
</gene>
<dbReference type="SUPFAM" id="SSF55594">
    <property type="entry name" value="HPr-like"/>
    <property type="match status" value="1"/>
</dbReference>
<evidence type="ECO:0000256" key="7">
    <source>
        <dbReference type="ARBA" id="ARBA00022683"/>
    </source>
</evidence>
<dbReference type="InterPro" id="IPR050399">
    <property type="entry name" value="HPr"/>
</dbReference>
<protein>
    <recommendedName>
        <fullName evidence="4">Phosphocarrier protein HPr</fullName>
    </recommendedName>
</protein>
<accession>A0A366XV34</accession>
<evidence type="ECO:0000256" key="1">
    <source>
        <dbReference type="ARBA" id="ARBA00003681"/>
    </source>
</evidence>
<dbReference type="EMBL" id="QOCW01000029">
    <property type="protein sequence ID" value="RBW67821.1"/>
    <property type="molecule type" value="Genomic_DNA"/>
</dbReference>
<dbReference type="CDD" id="cd00367">
    <property type="entry name" value="PTS-HPr_like"/>
    <property type="match status" value="1"/>
</dbReference>
<proteinExistence type="inferred from homology"/>
<evidence type="ECO:0000256" key="3">
    <source>
        <dbReference type="ARBA" id="ARBA00010736"/>
    </source>
</evidence>
<dbReference type="PANTHER" id="PTHR33705:SF2">
    <property type="entry name" value="PHOSPHOCARRIER PROTEIN NPR"/>
    <property type="match status" value="1"/>
</dbReference>
<organism evidence="9 10">
    <name type="scientific">Bacillus taeanensis</name>
    <dbReference type="NCBI Taxonomy" id="273032"/>
    <lineage>
        <taxon>Bacteria</taxon>
        <taxon>Bacillati</taxon>
        <taxon>Bacillota</taxon>
        <taxon>Bacilli</taxon>
        <taxon>Bacillales</taxon>
        <taxon>Bacillaceae</taxon>
        <taxon>Bacillus</taxon>
    </lineage>
</organism>
<sequence length="88" mass="9313">MAEKTFIVADKAGLHARPSTVLVNTASKFKADIKLEYNEKQVNLKSIMGVMALAVPTGADVRIVAEGTDAEEAIQELEAALKGANLVS</sequence>
<dbReference type="AlphaFoldDB" id="A0A366XV34"/>
<evidence type="ECO:0000256" key="2">
    <source>
        <dbReference type="ARBA" id="ARBA00004496"/>
    </source>
</evidence>
<name>A0A366XV34_9BACI</name>
<keyword evidence="5" id="KW-0963">Cytoplasm</keyword>
<dbReference type="OrthoDB" id="9809047at2"/>
<dbReference type="PROSITE" id="PS00589">
    <property type="entry name" value="PTS_HPR_SER"/>
    <property type="match status" value="1"/>
</dbReference>
<dbReference type="RefSeq" id="WP_113807954.1">
    <property type="nucleotide sequence ID" value="NZ_QOCW01000029.1"/>
</dbReference>
<dbReference type="InterPro" id="IPR000032">
    <property type="entry name" value="HPr-like"/>
</dbReference>
<dbReference type="GO" id="GO:0009401">
    <property type="term" value="P:phosphoenolpyruvate-dependent sugar phosphotransferase system"/>
    <property type="evidence" value="ECO:0007669"/>
    <property type="project" value="UniProtKB-KW"/>
</dbReference>